<organism evidence="10 11">
    <name type="scientific">Crucibulum laeve</name>
    <dbReference type="NCBI Taxonomy" id="68775"/>
    <lineage>
        <taxon>Eukaryota</taxon>
        <taxon>Fungi</taxon>
        <taxon>Dikarya</taxon>
        <taxon>Basidiomycota</taxon>
        <taxon>Agaricomycotina</taxon>
        <taxon>Agaricomycetes</taxon>
        <taxon>Agaricomycetidae</taxon>
        <taxon>Agaricales</taxon>
        <taxon>Agaricineae</taxon>
        <taxon>Nidulariaceae</taxon>
        <taxon>Crucibulum</taxon>
    </lineage>
</organism>
<feature type="domain" description="C2H2-type" evidence="9">
    <location>
        <begin position="69"/>
        <end position="100"/>
    </location>
</feature>
<dbReference type="PROSITE" id="PS50048">
    <property type="entry name" value="ZN2_CY6_FUNGAL_2"/>
    <property type="match status" value="1"/>
</dbReference>
<evidence type="ECO:0000256" key="2">
    <source>
        <dbReference type="ARBA" id="ARBA00022833"/>
    </source>
</evidence>
<keyword evidence="3" id="KW-0805">Transcription regulation</keyword>
<dbReference type="InterPro" id="IPR007219">
    <property type="entry name" value="XnlR_reg_dom"/>
</dbReference>
<dbReference type="SUPFAM" id="SSF57667">
    <property type="entry name" value="beta-beta-alpha zinc fingers"/>
    <property type="match status" value="1"/>
</dbReference>
<dbReference type="SMART" id="SM00066">
    <property type="entry name" value="GAL4"/>
    <property type="match status" value="1"/>
</dbReference>
<dbReference type="PROSITE" id="PS50157">
    <property type="entry name" value="ZINC_FINGER_C2H2_2"/>
    <property type="match status" value="2"/>
</dbReference>
<evidence type="ECO:0000256" key="6">
    <source>
        <dbReference type="PROSITE-ProRule" id="PRU00042"/>
    </source>
</evidence>
<dbReference type="Gene3D" id="3.30.160.60">
    <property type="entry name" value="Classic Zinc Finger"/>
    <property type="match status" value="2"/>
</dbReference>
<feature type="domain" description="Zn(2)-C6 fungal-type" evidence="8">
    <location>
        <begin position="104"/>
        <end position="133"/>
    </location>
</feature>
<feature type="compositionally biased region" description="Low complexity" evidence="7">
    <location>
        <begin position="221"/>
        <end position="243"/>
    </location>
</feature>
<evidence type="ECO:0000256" key="5">
    <source>
        <dbReference type="ARBA" id="ARBA00023242"/>
    </source>
</evidence>
<dbReference type="InterPro" id="IPR036864">
    <property type="entry name" value="Zn2-C6_fun-type_DNA-bd_sf"/>
</dbReference>
<keyword evidence="2" id="KW-0862">Zinc</keyword>
<dbReference type="CDD" id="cd12148">
    <property type="entry name" value="fungal_TF_MHR"/>
    <property type="match status" value="1"/>
</dbReference>
<dbReference type="Pfam" id="PF04082">
    <property type="entry name" value="Fungal_trans"/>
    <property type="match status" value="1"/>
</dbReference>
<reference evidence="10 11" key="1">
    <citation type="journal article" date="2019" name="Nat. Ecol. Evol.">
        <title>Megaphylogeny resolves global patterns of mushroom evolution.</title>
        <authorList>
            <person name="Varga T."/>
            <person name="Krizsan K."/>
            <person name="Foldi C."/>
            <person name="Dima B."/>
            <person name="Sanchez-Garcia M."/>
            <person name="Sanchez-Ramirez S."/>
            <person name="Szollosi G.J."/>
            <person name="Szarkandi J.G."/>
            <person name="Papp V."/>
            <person name="Albert L."/>
            <person name="Andreopoulos W."/>
            <person name="Angelini C."/>
            <person name="Antonin V."/>
            <person name="Barry K.W."/>
            <person name="Bougher N.L."/>
            <person name="Buchanan P."/>
            <person name="Buyck B."/>
            <person name="Bense V."/>
            <person name="Catcheside P."/>
            <person name="Chovatia M."/>
            <person name="Cooper J."/>
            <person name="Damon W."/>
            <person name="Desjardin D."/>
            <person name="Finy P."/>
            <person name="Geml J."/>
            <person name="Haridas S."/>
            <person name="Hughes K."/>
            <person name="Justo A."/>
            <person name="Karasinski D."/>
            <person name="Kautmanova I."/>
            <person name="Kiss B."/>
            <person name="Kocsube S."/>
            <person name="Kotiranta H."/>
            <person name="LaButti K.M."/>
            <person name="Lechner B.E."/>
            <person name="Liimatainen K."/>
            <person name="Lipzen A."/>
            <person name="Lukacs Z."/>
            <person name="Mihaltcheva S."/>
            <person name="Morgado L.N."/>
            <person name="Niskanen T."/>
            <person name="Noordeloos M.E."/>
            <person name="Ohm R.A."/>
            <person name="Ortiz-Santana B."/>
            <person name="Ovrebo C."/>
            <person name="Racz N."/>
            <person name="Riley R."/>
            <person name="Savchenko A."/>
            <person name="Shiryaev A."/>
            <person name="Soop K."/>
            <person name="Spirin V."/>
            <person name="Szebenyi C."/>
            <person name="Tomsovsky M."/>
            <person name="Tulloss R.E."/>
            <person name="Uehling J."/>
            <person name="Grigoriev I.V."/>
            <person name="Vagvolgyi C."/>
            <person name="Papp T."/>
            <person name="Martin F.M."/>
            <person name="Miettinen O."/>
            <person name="Hibbett D.S."/>
            <person name="Nagy L.G."/>
        </authorList>
    </citation>
    <scope>NUCLEOTIDE SEQUENCE [LARGE SCALE GENOMIC DNA]</scope>
    <source>
        <strain evidence="10 11">CBS 166.37</strain>
    </source>
</reference>
<evidence type="ECO:0000256" key="3">
    <source>
        <dbReference type="ARBA" id="ARBA00023015"/>
    </source>
</evidence>
<dbReference type="Pfam" id="PF00172">
    <property type="entry name" value="Zn_clus"/>
    <property type="match status" value="1"/>
</dbReference>
<evidence type="ECO:0000256" key="1">
    <source>
        <dbReference type="ARBA" id="ARBA00022723"/>
    </source>
</evidence>
<keyword evidence="5" id="KW-0539">Nucleus</keyword>
<evidence type="ECO:0000259" key="9">
    <source>
        <dbReference type="PROSITE" id="PS50157"/>
    </source>
</evidence>
<dbReference type="InterPro" id="IPR036236">
    <property type="entry name" value="Znf_C2H2_sf"/>
</dbReference>
<evidence type="ECO:0000313" key="10">
    <source>
        <dbReference type="EMBL" id="TFK33601.1"/>
    </source>
</evidence>
<dbReference type="STRING" id="68775.A0A5C3LXW4"/>
<keyword evidence="4" id="KW-0804">Transcription</keyword>
<evidence type="ECO:0000313" key="11">
    <source>
        <dbReference type="Proteomes" id="UP000308652"/>
    </source>
</evidence>
<dbReference type="SMART" id="SM00355">
    <property type="entry name" value="ZnF_C2H2"/>
    <property type="match status" value="2"/>
</dbReference>
<dbReference type="GO" id="GO:0008270">
    <property type="term" value="F:zinc ion binding"/>
    <property type="evidence" value="ECO:0007669"/>
    <property type="project" value="UniProtKB-KW"/>
</dbReference>
<dbReference type="PROSITE" id="PS00463">
    <property type="entry name" value="ZN2_CY6_FUNGAL_1"/>
    <property type="match status" value="1"/>
</dbReference>
<dbReference type="GO" id="GO:0006351">
    <property type="term" value="P:DNA-templated transcription"/>
    <property type="evidence" value="ECO:0007669"/>
    <property type="project" value="InterPro"/>
</dbReference>
<dbReference type="GO" id="GO:0003677">
    <property type="term" value="F:DNA binding"/>
    <property type="evidence" value="ECO:0007669"/>
    <property type="project" value="InterPro"/>
</dbReference>
<feature type="domain" description="C2H2-type" evidence="9">
    <location>
        <begin position="41"/>
        <end position="68"/>
    </location>
</feature>
<sequence>MAASLTPVPPTMRNSIDLKANGEVSRMRNHKGNMPSLPQTKYCSLCPAKFTRTTHLNRHLRSHTNERSHRCNICNAEFTRSDLLTRHKRTCGDSSNSNRSRRKSCQACAESKVKCNLQYPCSKCDARGKECIFINDPETSRNKKNAKKASHQSSSSESTESTPGIDTAPSSVLGSASPIEMSPSSMYSSLYTANANSFPSPALSHASSSLSTSHFPTVSSLIPPSLSHSSSSSPSSSRGSPRSDFFDVRNDVSNSFDTMGFDTVALDTRLDHLFPAALFDTFSTDTLSPCSPQTANQGEFTPWMESGGTDMYAGYNGEESFFSHQLGLDNQNFVPQYSTLQNHAMQHPPRAVDPPFPISPAPPAMNYGSSGPAPVMHPQGPAPEELDHYLYLFFNAFCPQMPLMHQSTWQLEKKPLILVQAMQACGALFVKTRTAVNFINDTLVAGRDTLVLEFAKTTSDVGDQMNLILAIVLLQCIGLFHQRADQRLSSNVYHGMLVMMIRRTGLIARIASWSPPDLTDMQSLEAGWRDWARYETVKRALFLSYLHDCCHCIYFSLPPSFHPAEFDINLPCDDVLWKAGNARDWFQAVQTPSPYGTGPSRACGVSMQRALATMTDIAPTPLPLNPFSYFILIHTILRNIYASRGLVTTSEGLSQPIPQQVDPNQEENLLTARYALQNWLQMWMTSPEAGRYEKSGVEPPFICNVKPFYWLAQVALVAVQEGKAGSLSKTTDGKDEGRFRLLREWFSYIKVFIRSGSQVPAHLWDELMKIRLQLPQLGNSTQDLHGGLLAFFPDSN</sequence>
<keyword evidence="6" id="KW-0863">Zinc-finger</keyword>
<feature type="region of interest" description="Disordered" evidence="7">
    <location>
        <begin position="221"/>
        <end position="244"/>
    </location>
</feature>
<evidence type="ECO:0000256" key="4">
    <source>
        <dbReference type="ARBA" id="ARBA00023163"/>
    </source>
</evidence>
<dbReference type="CDD" id="cd00067">
    <property type="entry name" value="GAL4"/>
    <property type="match status" value="1"/>
</dbReference>
<feature type="compositionally biased region" description="Low complexity" evidence="7">
    <location>
        <begin position="153"/>
        <end position="162"/>
    </location>
</feature>
<accession>A0A5C3LXW4</accession>
<dbReference type="PANTHER" id="PTHR47660">
    <property type="entry name" value="TRANSCRIPTION FACTOR WITH C2H2 AND ZN(2)-CYS(6) DNA BINDING DOMAIN (EUROFUNG)-RELATED-RELATED"/>
    <property type="match status" value="1"/>
</dbReference>
<dbReference type="InterPro" id="IPR001138">
    <property type="entry name" value="Zn2Cys6_DnaBD"/>
</dbReference>
<dbReference type="GO" id="GO:0000981">
    <property type="term" value="F:DNA-binding transcription factor activity, RNA polymerase II-specific"/>
    <property type="evidence" value="ECO:0007669"/>
    <property type="project" value="InterPro"/>
</dbReference>
<dbReference type="Proteomes" id="UP000308652">
    <property type="component" value="Unassembled WGS sequence"/>
</dbReference>
<gene>
    <name evidence="10" type="ORF">BDQ12DRAFT_738690</name>
</gene>
<feature type="region of interest" description="Disordered" evidence="7">
    <location>
        <begin position="140"/>
        <end position="177"/>
    </location>
</feature>
<protein>
    <submittedName>
        <fullName evidence="10">Fungal-specific transcription factor domain-containing protein</fullName>
    </submittedName>
</protein>
<name>A0A5C3LXW4_9AGAR</name>
<dbReference type="Gene3D" id="4.10.240.10">
    <property type="entry name" value="Zn(2)-C6 fungal-type DNA-binding domain"/>
    <property type="match status" value="1"/>
</dbReference>
<dbReference type="OrthoDB" id="1405595at2759"/>
<dbReference type="InterPro" id="IPR013087">
    <property type="entry name" value="Znf_C2H2_type"/>
</dbReference>
<dbReference type="SUPFAM" id="SSF57701">
    <property type="entry name" value="Zn2/Cys6 DNA-binding domain"/>
    <property type="match status" value="1"/>
</dbReference>
<keyword evidence="11" id="KW-1185">Reference proteome</keyword>
<dbReference type="PROSITE" id="PS00028">
    <property type="entry name" value="ZINC_FINGER_C2H2_1"/>
    <property type="match status" value="1"/>
</dbReference>
<dbReference type="EMBL" id="ML213645">
    <property type="protein sequence ID" value="TFK33601.1"/>
    <property type="molecule type" value="Genomic_DNA"/>
</dbReference>
<proteinExistence type="predicted"/>
<evidence type="ECO:0000259" key="8">
    <source>
        <dbReference type="PROSITE" id="PS50048"/>
    </source>
</evidence>
<dbReference type="AlphaFoldDB" id="A0A5C3LXW4"/>
<evidence type="ECO:0000256" key="7">
    <source>
        <dbReference type="SAM" id="MobiDB-lite"/>
    </source>
</evidence>
<keyword evidence="1" id="KW-0479">Metal-binding</keyword>